<dbReference type="OrthoDB" id="9554220at2"/>
<reference evidence="2 3" key="1">
    <citation type="submission" date="2018-06" db="EMBL/GenBank/DDBJ databases">
        <title>Genomic Encyclopedia of Archaeal and Bacterial Type Strains, Phase II (KMG-II): from individual species to whole genera.</title>
        <authorList>
            <person name="Goeker M."/>
        </authorList>
    </citation>
    <scope>NUCLEOTIDE SEQUENCE [LARGE SCALE GENOMIC DNA]</scope>
    <source>
        <strain evidence="2 3">DSM 23241</strain>
    </source>
</reference>
<feature type="transmembrane region" description="Helical" evidence="1">
    <location>
        <begin position="79"/>
        <end position="98"/>
    </location>
</feature>
<feature type="transmembrane region" description="Helical" evidence="1">
    <location>
        <begin position="189"/>
        <end position="214"/>
    </location>
</feature>
<feature type="transmembrane region" description="Helical" evidence="1">
    <location>
        <begin position="345"/>
        <end position="363"/>
    </location>
</feature>
<keyword evidence="1" id="KW-1133">Transmembrane helix</keyword>
<organism evidence="2 3">
    <name type="scientific">Hydrotalea sandarakina</name>
    <dbReference type="NCBI Taxonomy" id="1004304"/>
    <lineage>
        <taxon>Bacteria</taxon>
        <taxon>Pseudomonadati</taxon>
        <taxon>Bacteroidota</taxon>
        <taxon>Chitinophagia</taxon>
        <taxon>Chitinophagales</taxon>
        <taxon>Chitinophagaceae</taxon>
        <taxon>Hydrotalea</taxon>
    </lineage>
</organism>
<feature type="transmembrane region" description="Helical" evidence="1">
    <location>
        <begin position="319"/>
        <end position="338"/>
    </location>
</feature>
<feature type="transmembrane region" description="Helical" evidence="1">
    <location>
        <begin position="159"/>
        <end position="177"/>
    </location>
</feature>
<feature type="transmembrane region" description="Helical" evidence="1">
    <location>
        <begin position="105"/>
        <end position="123"/>
    </location>
</feature>
<dbReference type="RefSeq" id="WP_111293963.1">
    <property type="nucleotide sequence ID" value="NZ_QKZV01000002.1"/>
</dbReference>
<accession>A0A2W7SCP8</accession>
<evidence type="ECO:0000313" key="3">
    <source>
        <dbReference type="Proteomes" id="UP000249720"/>
    </source>
</evidence>
<comment type="caution">
    <text evidence="2">The sequence shown here is derived from an EMBL/GenBank/DDBJ whole genome shotgun (WGS) entry which is preliminary data.</text>
</comment>
<gene>
    <name evidence="2" type="ORF">LX80_01031</name>
</gene>
<feature type="transmembrane region" description="Helical" evidence="1">
    <location>
        <begin position="12"/>
        <end position="32"/>
    </location>
</feature>
<dbReference type="EMBL" id="QKZV01000002">
    <property type="protein sequence ID" value="PZX64829.1"/>
    <property type="molecule type" value="Genomic_DNA"/>
</dbReference>
<dbReference type="Proteomes" id="UP000249720">
    <property type="component" value="Unassembled WGS sequence"/>
</dbReference>
<keyword evidence="1" id="KW-0472">Membrane</keyword>
<evidence type="ECO:0000313" key="2">
    <source>
        <dbReference type="EMBL" id="PZX64829.1"/>
    </source>
</evidence>
<keyword evidence="1" id="KW-0812">Transmembrane</keyword>
<feature type="transmembrane region" description="Helical" evidence="1">
    <location>
        <begin position="135"/>
        <end position="152"/>
    </location>
</feature>
<feature type="transmembrane region" description="Helical" evidence="1">
    <location>
        <begin position="397"/>
        <end position="414"/>
    </location>
</feature>
<feature type="transmembrane region" description="Helical" evidence="1">
    <location>
        <begin position="426"/>
        <end position="447"/>
    </location>
</feature>
<proteinExistence type="predicted"/>
<feature type="transmembrane region" description="Helical" evidence="1">
    <location>
        <begin position="221"/>
        <end position="241"/>
    </location>
</feature>
<feature type="transmembrane region" description="Helical" evidence="1">
    <location>
        <begin position="369"/>
        <end position="385"/>
    </location>
</feature>
<dbReference type="AlphaFoldDB" id="A0A2W7SCP8"/>
<protein>
    <submittedName>
        <fullName evidence="2">Uncharacterized protein</fullName>
    </submittedName>
</protein>
<name>A0A2W7SCP8_9BACT</name>
<keyword evidence="3" id="KW-1185">Reference proteome</keyword>
<sequence length="461" mass="54004">MNNKIRNILIQYLPIVTIVWCIFMLLSLKTGWLNIFFFDSDNLHVQGIDYFALPKSFLNLKEGRSMFDTWGGTPYGPYATWYLAHPAFGLFVCSWFAFFTPWTSYWLFVVFSFLLMVLSAWLMAKEATTILSKRLIWFLMLFGFPIFWMFYVGNMHAPLILALTFIFLALHLFSQSINNQHNEKLANKYLMAGLLISFFSKPIVLLMLPLLLLLKKTRKATFISLIIYGIVSLLFIVVPFLNPEPIGFKNIIYLLSNPDFVKQHMNIYQNQFVLNAYMKDNSIHWFNLIAQSDYRLMHIDVFSFPVFFDTLLGYSLNAGWYKLPIYITLLLSFVIPFIKDNAIKYQLALLLLISISLTFFLSYNTVWEYQYASLAPVLGIFVLQYNRMVFYRRWVPLLLIICFISSLPNFYFLLRGKESSTISLFLMRFNHVVPVFVLFSILIFLIVKKVIATNFNYSKIG</sequence>
<evidence type="ECO:0000256" key="1">
    <source>
        <dbReference type="SAM" id="Phobius"/>
    </source>
</evidence>